<evidence type="ECO:0000259" key="2">
    <source>
        <dbReference type="Pfam" id="PF11822"/>
    </source>
</evidence>
<feature type="compositionally biased region" description="Acidic residues" evidence="1">
    <location>
        <begin position="606"/>
        <end position="630"/>
    </location>
</feature>
<feature type="domain" description="SANT and BTB" evidence="2">
    <location>
        <begin position="206"/>
        <end position="303"/>
    </location>
</feature>
<dbReference type="PANTHER" id="PTHR20946">
    <property type="entry name" value="SANT AND BTB DOMAIN REGULATOR OF CLASS SWITCH RECOMBINATION"/>
    <property type="match status" value="1"/>
</dbReference>
<organism evidence="3 4">
    <name type="scientific">Callosobruchus maculatus</name>
    <name type="common">Southern cowpea weevil</name>
    <name type="synonym">Pulse bruchid</name>
    <dbReference type="NCBI Taxonomy" id="64391"/>
    <lineage>
        <taxon>Eukaryota</taxon>
        <taxon>Metazoa</taxon>
        <taxon>Ecdysozoa</taxon>
        <taxon>Arthropoda</taxon>
        <taxon>Hexapoda</taxon>
        <taxon>Insecta</taxon>
        <taxon>Pterygota</taxon>
        <taxon>Neoptera</taxon>
        <taxon>Endopterygota</taxon>
        <taxon>Coleoptera</taxon>
        <taxon>Polyphaga</taxon>
        <taxon>Cucujiformia</taxon>
        <taxon>Chrysomeloidea</taxon>
        <taxon>Chrysomelidae</taxon>
        <taxon>Bruchinae</taxon>
        <taxon>Bruchini</taxon>
        <taxon>Callosobruchus</taxon>
    </lineage>
</organism>
<dbReference type="EMBL" id="CAACVG010005721">
    <property type="protein sequence ID" value="VEN39553.1"/>
    <property type="molecule type" value="Genomic_DNA"/>
</dbReference>
<name>A0A653BVF3_CALMS</name>
<accession>A0A653BVF3</accession>
<dbReference type="OrthoDB" id="550012at2759"/>
<dbReference type="Pfam" id="PF11822">
    <property type="entry name" value="BTB_SANBR"/>
    <property type="match status" value="1"/>
</dbReference>
<dbReference type="Proteomes" id="UP000410492">
    <property type="component" value="Unassembled WGS sequence"/>
</dbReference>
<reference evidence="3 4" key="1">
    <citation type="submission" date="2019-01" db="EMBL/GenBank/DDBJ databases">
        <authorList>
            <person name="Sayadi A."/>
        </authorList>
    </citation>
    <scope>NUCLEOTIDE SEQUENCE [LARGE SCALE GENOMIC DNA]</scope>
</reference>
<evidence type="ECO:0000313" key="4">
    <source>
        <dbReference type="Proteomes" id="UP000410492"/>
    </source>
</evidence>
<dbReference type="PANTHER" id="PTHR20946:SF0">
    <property type="entry name" value="SANT AND BTB DOMAIN REGULATOR OF CLASS SWITCH RECOMBINATION"/>
    <property type="match status" value="1"/>
</dbReference>
<dbReference type="AlphaFoldDB" id="A0A653BVF3"/>
<dbReference type="InterPro" id="IPR045902">
    <property type="entry name" value="SANBR-like"/>
</dbReference>
<protein>
    <recommendedName>
        <fullName evidence="2">SANT and BTB domain-containing protein</fullName>
    </recommendedName>
</protein>
<gene>
    <name evidence="3" type="ORF">CALMAC_LOCUS4052</name>
</gene>
<feature type="compositionally biased region" description="Low complexity" evidence="1">
    <location>
        <begin position="106"/>
        <end position="122"/>
    </location>
</feature>
<dbReference type="InterPro" id="IPR021777">
    <property type="entry name" value="SANBR_BTB"/>
</dbReference>
<proteinExistence type="predicted"/>
<evidence type="ECO:0000313" key="3">
    <source>
        <dbReference type="EMBL" id="VEN39553.1"/>
    </source>
</evidence>
<sequence length="741" mass="84467">MDTEMKISNDFSNESNANEAKAVAKKKNEMSSHISVKEFLNYLKTAYQLQDNDNGDGILMSGGMKDAVDWLKSKENQELLRINSICCQTSDSMLQEDKKDTRSKKSSSSCSGSSNTSASNLSEAEPLKNKLSEVLSEGLLDSVLPYLVQNAANIKKNLSVKLNALAISEKLLIQSSSQSSSEKVLSKKSSGDSSCKLSVIKTDSEVEIHVCDEVKNMKKTFVCNQKLLVEKMGYFAEVTLGQRLEDMDISVHCDIGIFEWLMQWVKKDSLLEEDWPKLDPQCVIPILVSAAFLQMEPLLNDCLLFCHEHMNEILRTSTNLSCLNDSVLTRLAAMYTNTEVEAIKDRKDKIQSRLFTKLIMSLLEPDAESVRGHWCSLASLFKCEKCHLLITPQVAPNIPCIPSCMRLQPDGTVVSLHVRDQRWSLNDHIVHLRSVLKSWRRVYWRLWGSAHFLFCAACRQHFPCSRDSWCRHHPDPPQFFATDAGCQKPPLPVGRYPCCGERAYRFKVLDEGGGCQFRQHMVCSMDIRESAIYSMLESYRHLIEEEPPQLLFPERLTRLVARDPNTTDKKFVCKETFWWEGFEIIPPRPKFGLLSGFSNRAKLESSSEESTEELTEEESSTSSSESDDGSAESNPPPTRVTINRRKVKKKKDLKLWQHNLSARSNQDIQRAHEEHAVKEMSVILNRNVCQENYSRSNKASSRNVTPMGGVWMRLESEWKDNLNQNSQKMRNVNLKMSKFRR</sequence>
<feature type="region of interest" description="Disordered" evidence="1">
    <location>
        <begin position="93"/>
        <end position="124"/>
    </location>
</feature>
<evidence type="ECO:0000256" key="1">
    <source>
        <dbReference type="SAM" id="MobiDB-lite"/>
    </source>
</evidence>
<keyword evidence="4" id="KW-1185">Reference proteome</keyword>
<feature type="region of interest" description="Disordered" evidence="1">
    <location>
        <begin position="604"/>
        <end position="650"/>
    </location>
</feature>